<dbReference type="eggNOG" id="COG2153">
    <property type="taxonomic scope" value="Bacteria"/>
</dbReference>
<sequence>MTGRPVIGEQVLCRRVPEGAFERYSARPVRTLEDYQKMAAIRAAVFMSEQDCPYEEEFDGNDLCATHFLVFDGTQAVGTLRMRWFAGFAKLERVVLLRSQRGRPALQVMLAEAFELAARKGYTRMIAQIQARLWPVWSRTFKCRMVPGRPRFWFSDYEYIEIEIVVPHHPQALSADEDPMVMIRPEGLWDRPGVLDASAGRSGQGDVAA</sequence>
<name>A0A062UE88_9PROT</name>
<protein>
    <recommendedName>
        <fullName evidence="1">N-acetyltransferase domain-containing protein</fullName>
    </recommendedName>
</protein>
<dbReference type="SUPFAM" id="SSF55729">
    <property type="entry name" value="Acyl-CoA N-acyltransferases (Nat)"/>
    <property type="match status" value="1"/>
</dbReference>
<comment type="caution">
    <text evidence="2">The sequence shown here is derived from an EMBL/GenBank/DDBJ whole genome shotgun (WGS) entry which is preliminary data.</text>
</comment>
<dbReference type="Proteomes" id="UP000027190">
    <property type="component" value="Unassembled WGS sequence"/>
</dbReference>
<keyword evidence="3" id="KW-1185">Reference proteome</keyword>
<gene>
    <name evidence="2" type="ORF">HY30_09195</name>
</gene>
<reference evidence="2 3" key="1">
    <citation type="journal article" date="2014" name="Antonie Van Leeuwenhoek">
        <title>Hyphomonas beringensis sp. nov. and Hyphomonas chukchiensis sp. nov., isolated from surface seawater of the Bering Sea and Chukchi Sea.</title>
        <authorList>
            <person name="Li C."/>
            <person name="Lai Q."/>
            <person name="Li G."/>
            <person name="Dong C."/>
            <person name="Wang J."/>
            <person name="Liao Y."/>
            <person name="Shao Z."/>
        </authorList>
    </citation>
    <scope>NUCLEOTIDE SEQUENCE [LARGE SCALE GENOMIC DNA]</scope>
    <source>
        <strain evidence="2 3">BH-BN04-4</strain>
    </source>
</reference>
<dbReference type="InterPro" id="IPR000182">
    <property type="entry name" value="GNAT_dom"/>
</dbReference>
<dbReference type="PROSITE" id="PS51186">
    <property type="entry name" value="GNAT"/>
    <property type="match status" value="1"/>
</dbReference>
<dbReference type="STRING" id="1280947.HY30_09195"/>
<dbReference type="GO" id="GO:0016747">
    <property type="term" value="F:acyltransferase activity, transferring groups other than amino-acyl groups"/>
    <property type="evidence" value="ECO:0007669"/>
    <property type="project" value="InterPro"/>
</dbReference>
<dbReference type="AlphaFoldDB" id="A0A062UE88"/>
<dbReference type="RefSeq" id="WP_051615604.1">
    <property type="nucleotide sequence ID" value="NZ_AWFG01000074.1"/>
</dbReference>
<organism evidence="2 3">
    <name type="scientific">Hyphomonas chukchiensis</name>
    <dbReference type="NCBI Taxonomy" id="1280947"/>
    <lineage>
        <taxon>Bacteria</taxon>
        <taxon>Pseudomonadati</taxon>
        <taxon>Pseudomonadota</taxon>
        <taxon>Alphaproteobacteria</taxon>
        <taxon>Hyphomonadales</taxon>
        <taxon>Hyphomonadaceae</taxon>
        <taxon>Hyphomonas</taxon>
    </lineage>
</organism>
<dbReference type="InterPro" id="IPR016181">
    <property type="entry name" value="Acyl_CoA_acyltransferase"/>
</dbReference>
<dbReference type="Gene3D" id="3.40.630.30">
    <property type="match status" value="1"/>
</dbReference>
<evidence type="ECO:0000313" key="3">
    <source>
        <dbReference type="Proteomes" id="UP000027190"/>
    </source>
</evidence>
<evidence type="ECO:0000313" key="2">
    <source>
        <dbReference type="EMBL" id="KCZ54450.1"/>
    </source>
</evidence>
<evidence type="ECO:0000259" key="1">
    <source>
        <dbReference type="PROSITE" id="PS51186"/>
    </source>
</evidence>
<accession>A0A062UE88</accession>
<proteinExistence type="predicted"/>
<dbReference type="PATRIC" id="fig|1280947.3.peg.3288"/>
<feature type="domain" description="N-acetyltransferase" evidence="1">
    <location>
        <begin position="24"/>
        <end position="163"/>
    </location>
</feature>
<dbReference type="OrthoDB" id="9796171at2"/>
<dbReference type="EMBL" id="AWFG01000074">
    <property type="protein sequence ID" value="KCZ54450.1"/>
    <property type="molecule type" value="Genomic_DNA"/>
</dbReference>